<protein>
    <submittedName>
        <fullName evidence="9">Gsk3a protein</fullName>
    </submittedName>
</protein>
<gene>
    <name evidence="9" type="primary">Gsk3a</name>
    <name evidence="9" type="ORF">SNAT2548_LOCUS6621</name>
</gene>
<keyword evidence="4" id="KW-0547">Nucleotide-binding</keyword>
<organism evidence="9 10">
    <name type="scientific">Symbiodinium natans</name>
    <dbReference type="NCBI Taxonomy" id="878477"/>
    <lineage>
        <taxon>Eukaryota</taxon>
        <taxon>Sar</taxon>
        <taxon>Alveolata</taxon>
        <taxon>Dinophyceae</taxon>
        <taxon>Suessiales</taxon>
        <taxon>Symbiodiniaceae</taxon>
        <taxon>Symbiodinium</taxon>
    </lineage>
</organism>
<dbReference type="Pfam" id="PF00069">
    <property type="entry name" value="Pkinase"/>
    <property type="match status" value="1"/>
</dbReference>
<dbReference type="PANTHER" id="PTHR24057:SF0">
    <property type="entry name" value="PROTEIN KINASE SHAGGY-RELATED"/>
    <property type="match status" value="1"/>
</dbReference>
<dbReference type="SMART" id="SM00220">
    <property type="entry name" value="S_TKc"/>
    <property type="match status" value="1"/>
</dbReference>
<name>A0A812JHC4_9DINO</name>
<dbReference type="AlphaFoldDB" id="A0A812JHC4"/>
<comment type="caution">
    <text evidence="9">The sequence shown here is derived from an EMBL/GenBank/DDBJ whole genome shotgun (WGS) entry which is preliminary data.</text>
</comment>
<dbReference type="InterPro" id="IPR011009">
    <property type="entry name" value="Kinase-like_dom_sf"/>
</dbReference>
<dbReference type="InterPro" id="IPR000719">
    <property type="entry name" value="Prot_kinase_dom"/>
</dbReference>
<dbReference type="Proteomes" id="UP000604046">
    <property type="component" value="Unassembled WGS sequence"/>
</dbReference>
<evidence type="ECO:0000256" key="6">
    <source>
        <dbReference type="ARBA" id="ARBA00022840"/>
    </source>
</evidence>
<keyword evidence="5" id="KW-0418">Kinase</keyword>
<evidence type="ECO:0000313" key="9">
    <source>
        <dbReference type="EMBL" id="CAE7206817.1"/>
    </source>
</evidence>
<evidence type="ECO:0000256" key="3">
    <source>
        <dbReference type="ARBA" id="ARBA00022679"/>
    </source>
</evidence>
<evidence type="ECO:0000256" key="2">
    <source>
        <dbReference type="ARBA" id="ARBA00022527"/>
    </source>
</evidence>
<dbReference type="GO" id="GO:0004674">
    <property type="term" value="F:protein serine/threonine kinase activity"/>
    <property type="evidence" value="ECO:0007669"/>
    <property type="project" value="UniProtKB-KW"/>
</dbReference>
<feature type="region of interest" description="Disordered" evidence="7">
    <location>
        <begin position="56"/>
        <end position="121"/>
    </location>
</feature>
<dbReference type="GO" id="GO:0030154">
    <property type="term" value="P:cell differentiation"/>
    <property type="evidence" value="ECO:0007669"/>
    <property type="project" value="TreeGrafter"/>
</dbReference>
<dbReference type="GO" id="GO:0007165">
    <property type="term" value="P:signal transduction"/>
    <property type="evidence" value="ECO:0007669"/>
    <property type="project" value="TreeGrafter"/>
</dbReference>
<proteinExistence type="inferred from homology"/>
<evidence type="ECO:0000259" key="8">
    <source>
        <dbReference type="PROSITE" id="PS50011"/>
    </source>
</evidence>
<evidence type="ECO:0000313" key="10">
    <source>
        <dbReference type="Proteomes" id="UP000604046"/>
    </source>
</evidence>
<keyword evidence="10" id="KW-1185">Reference proteome</keyword>
<feature type="domain" description="Protein kinase" evidence="8">
    <location>
        <begin position="124"/>
        <end position="561"/>
    </location>
</feature>
<evidence type="ECO:0000256" key="5">
    <source>
        <dbReference type="ARBA" id="ARBA00022777"/>
    </source>
</evidence>
<feature type="compositionally biased region" description="Basic residues" evidence="7">
    <location>
        <begin position="64"/>
        <end position="86"/>
    </location>
</feature>
<evidence type="ECO:0000256" key="4">
    <source>
        <dbReference type="ARBA" id="ARBA00022741"/>
    </source>
</evidence>
<dbReference type="GO" id="GO:0005737">
    <property type="term" value="C:cytoplasm"/>
    <property type="evidence" value="ECO:0007669"/>
    <property type="project" value="TreeGrafter"/>
</dbReference>
<dbReference type="PANTHER" id="PTHR24057">
    <property type="entry name" value="GLYCOGEN SYNTHASE KINASE-3 ALPHA"/>
    <property type="match status" value="1"/>
</dbReference>
<keyword evidence="3" id="KW-0808">Transferase</keyword>
<dbReference type="SUPFAM" id="SSF56112">
    <property type="entry name" value="Protein kinase-like (PK-like)"/>
    <property type="match status" value="1"/>
</dbReference>
<evidence type="ECO:0000256" key="7">
    <source>
        <dbReference type="SAM" id="MobiDB-lite"/>
    </source>
</evidence>
<dbReference type="OrthoDB" id="448052at2759"/>
<dbReference type="Gene3D" id="1.10.510.10">
    <property type="entry name" value="Transferase(Phosphotransferase) domain 1"/>
    <property type="match status" value="1"/>
</dbReference>
<comment type="similarity">
    <text evidence="1">Belongs to the protein kinase superfamily. CMGC Ser/Thr protein kinase family. GSK-3 subfamily.</text>
</comment>
<feature type="region of interest" description="Disordered" evidence="7">
    <location>
        <begin position="608"/>
        <end position="649"/>
    </location>
</feature>
<dbReference type="PROSITE" id="PS50011">
    <property type="entry name" value="PROTEIN_KINASE_DOM"/>
    <property type="match status" value="1"/>
</dbReference>
<reference evidence="9" key="1">
    <citation type="submission" date="2021-02" db="EMBL/GenBank/DDBJ databases">
        <authorList>
            <person name="Dougan E. K."/>
            <person name="Rhodes N."/>
            <person name="Thang M."/>
            <person name="Chan C."/>
        </authorList>
    </citation>
    <scope>NUCLEOTIDE SEQUENCE</scope>
</reference>
<dbReference type="InterPro" id="IPR050591">
    <property type="entry name" value="GSK-3"/>
</dbReference>
<dbReference type="EMBL" id="CAJNDS010000446">
    <property type="protein sequence ID" value="CAE7206817.1"/>
    <property type="molecule type" value="Genomic_DNA"/>
</dbReference>
<accession>A0A812JHC4</accession>
<keyword evidence="2" id="KW-0723">Serine/threonine-protein kinase</keyword>
<dbReference type="GO" id="GO:0005634">
    <property type="term" value="C:nucleus"/>
    <property type="evidence" value="ECO:0007669"/>
    <property type="project" value="TreeGrafter"/>
</dbReference>
<keyword evidence="6" id="KW-0067">ATP-binding</keyword>
<sequence length="649" mass="72624">MPMPTHFEVTKTLLEAQMEAVRIYETTLGAEAGHQVALQKAMVTAQLAALQKLEAANGPSAARTAKRGTRKKVAKRSSAIKKRKAKQAAAGSISRGKRRRPSRSRETEASGPKRRRKEAFQRPVVPFGPFGEGLTTIILSFVDVSSKLRAAAASRALHQALTTPVAWNPLVLERDHVTRLLPLLLVHIECHNRPSRNPTLQQLWDASLPAAWEEVSRVEMWLPDPDMNPLEQQSDTSEDEDAEPLPRLGYAFTNPMGLLHYGWHPRDCRRLLKGFGQVQELVVHNINSFWVTHSFPNFRCRNLSTFGYVSVKSVHNTYELHAFANCEPPIVDCSVVAGINVMRARAISEDPEDGKTTLHRHEALFLLESATACKVEKDIHFSNEPYVQITAHKIRKEYKPLLKVLMERFPQSFVGPESVLDGEPSSSYICSRWWRAPELIFGASRYGTSVDWWSCGCITAEMMLGRPLFTGESSWGQMYEIVRALGTPTLEEVTAMQAGGDGRLAGHFAKLAELERPASAWEELLPAFAQERQALELPASLLNFDPAGRLHPAIAMRSSFFQHLPDDPNPLPPKLVDFSDQELSTCDTTAKQKLWALRHMVQARGPFFNGESFGKRAGDEEEEEEELPNAKRRRVGGRPLPLDDLSDIP</sequence>
<dbReference type="GO" id="GO:0005524">
    <property type="term" value="F:ATP binding"/>
    <property type="evidence" value="ECO:0007669"/>
    <property type="project" value="UniProtKB-KW"/>
</dbReference>
<evidence type="ECO:0000256" key="1">
    <source>
        <dbReference type="ARBA" id="ARBA00005527"/>
    </source>
</evidence>